<evidence type="ECO:0000313" key="2">
    <source>
        <dbReference type="EMBL" id="GAS89578.1"/>
    </source>
</evidence>
<proteinExistence type="predicted"/>
<organism evidence="2 3">
    <name type="scientific">Mycolicibacterium brisbanense</name>
    <dbReference type="NCBI Taxonomy" id="146020"/>
    <lineage>
        <taxon>Bacteria</taxon>
        <taxon>Bacillati</taxon>
        <taxon>Actinomycetota</taxon>
        <taxon>Actinomycetes</taxon>
        <taxon>Mycobacteriales</taxon>
        <taxon>Mycobacteriaceae</taxon>
        <taxon>Mycolicibacterium</taxon>
    </lineage>
</organism>
<dbReference type="STRING" id="146020.RMCB_3674"/>
<accession>A0A100W0W0</accession>
<protein>
    <recommendedName>
        <fullName evidence="4">PASTA domain-containing protein</fullName>
    </recommendedName>
</protein>
<evidence type="ECO:0000313" key="3">
    <source>
        <dbReference type="Proteomes" id="UP000069620"/>
    </source>
</evidence>
<reference evidence="3" key="1">
    <citation type="journal article" date="2016" name="Genome Announc.">
        <title>Draft Genome Sequences of Five Rapidly Growing Mycobacterium Species, M. thermoresistibile, M. fortuitum subsp. acetamidolyticum, M. canariasense, M. brisbanense, and M. novocastrense.</title>
        <authorList>
            <person name="Katahira K."/>
            <person name="Ogura Y."/>
            <person name="Gotoh Y."/>
            <person name="Hayashi T."/>
        </authorList>
    </citation>
    <scope>NUCLEOTIDE SEQUENCE [LARGE SCALE GENOMIC DNA]</scope>
    <source>
        <strain evidence="3">JCM15654</strain>
    </source>
</reference>
<evidence type="ECO:0000256" key="1">
    <source>
        <dbReference type="SAM" id="SignalP"/>
    </source>
</evidence>
<dbReference type="AlphaFoldDB" id="A0A100W0W0"/>
<name>A0A100W0W0_9MYCO</name>
<dbReference type="EMBL" id="BCSX01000033">
    <property type="protein sequence ID" value="GAS89578.1"/>
    <property type="molecule type" value="Genomic_DNA"/>
</dbReference>
<keyword evidence="1" id="KW-0732">Signal</keyword>
<reference evidence="3" key="2">
    <citation type="submission" date="2016-02" db="EMBL/GenBank/DDBJ databases">
        <title>Draft genome sequence of five rapidly growing Mycobacterium species.</title>
        <authorList>
            <person name="Katahira K."/>
            <person name="Gotou Y."/>
            <person name="Iida K."/>
            <person name="Ogura Y."/>
            <person name="Hayashi T."/>
        </authorList>
    </citation>
    <scope>NUCLEOTIDE SEQUENCE [LARGE SCALE GENOMIC DNA]</scope>
    <source>
        <strain evidence="3">JCM15654</strain>
    </source>
</reference>
<comment type="caution">
    <text evidence="2">The sequence shown here is derived from an EMBL/GenBank/DDBJ whole genome shotgun (WGS) entry which is preliminary data.</text>
</comment>
<gene>
    <name evidence="2" type="ORF">RMCB_3674</name>
</gene>
<keyword evidence="3" id="KW-1185">Reference proteome</keyword>
<feature type="chain" id="PRO_5007089737" description="PASTA domain-containing protein" evidence="1">
    <location>
        <begin position="28"/>
        <end position="99"/>
    </location>
</feature>
<evidence type="ECO:0008006" key="4">
    <source>
        <dbReference type="Google" id="ProtNLM"/>
    </source>
</evidence>
<dbReference type="Proteomes" id="UP000069620">
    <property type="component" value="Unassembled WGS sequence"/>
</dbReference>
<dbReference type="RefSeq" id="WP_029366199.1">
    <property type="nucleotide sequence ID" value="NZ_BCSX01000033.1"/>
</dbReference>
<sequence length="99" mass="10074">MKKFAFASAFVGAAAAAVIGLAGPAQAAPSGPGNAQQTISELQAQGYNVIVNRTGSTPLDQATVVSVRPGQTFSQTDHRNPGGDLQTTVTGKTVYVDVK</sequence>
<feature type="signal peptide" evidence="1">
    <location>
        <begin position="1"/>
        <end position="27"/>
    </location>
</feature>
<dbReference type="OrthoDB" id="4748352at2"/>